<reference evidence="1 2" key="1">
    <citation type="journal article" date="2003" name="Genome Res.">
        <title>Comparative genome analysis of Vibrio vulnificus, a marine pathogen.</title>
        <authorList>
            <person name="Chen C.Y."/>
            <person name="Wu K.M."/>
            <person name="Chang Y.C."/>
            <person name="Chang C.H."/>
            <person name="Tsai H.C."/>
            <person name="Liao T.L."/>
            <person name="Liu Y.M."/>
            <person name="Chen H.J."/>
            <person name="Shen A.B."/>
            <person name="Li J.C."/>
            <person name="Su T.L."/>
            <person name="Shao C.P."/>
            <person name="Lee C.T."/>
            <person name="Hor L.I."/>
            <person name="Tsai S.F."/>
        </authorList>
    </citation>
    <scope>NUCLEOTIDE SEQUENCE [LARGE SCALE GENOMIC DNA]</scope>
    <source>
        <strain evidence="1 2">YJ016</strain>
    </source>
</reference>
<protein>
    <submittedName>
        <fullName evidence="1">Uncharacterized protein</fullName>
    </submittedName>
</protein>
<dbReference type="Proteomes" id="UP000002675">
    <property type="component" value="Chromosome II"/>
</dbReference>
<gene>
    <name evidence="1" type="ordered locus">VVA1069</name>
</gene>
<dbReference type="KEGG" id="vvy:VVA1069"/>
<proteinExistence type="predicted"/>
<evidence type="ECO:0000313" key="1">
    <source>
        <dbReference type="EMBL" id="BAC97094.1"/>
    </source>
</evidence>
<evidence type="ECO:0000313" key="2">
    <source>
        <dbReference type="Proteomes" id="UP000002675"/>
    </source>
</evidence>
<sequence length="46" mass="4997">MIAIDISEIDAEFVDGGFKSHGFSYLSLAIKIASTMAGYRKNVQSN</sequence>
<name>Q7MDG8_VIBVY</name>
<dbReference type="EMBL" id="BA000038">
    <property type="protein sequence ID" value="BAC97094.1"/>
    <property type="molecule type" value="Genomic_DNA"/>
</dbReference>
<organism evidence="1 2">
    <name type="scientific">Vibrio vulnificus (strain YJ016)</name>
    <dbReference type="NCBI Taxonomy" id="196600"/>
    <lineage>
        <taxon>Bacteria</taxon>
        <taxon>Pseudomonadati</taxon>
        <taxon>Pseudomonadota</taxon>
        <taxon>Gammaproteobacteria</taxon>
        <taxon>Vibrionales</taxon>
        <taxon>Vibrionaceae</taxon>
        <taxon>Vibrio</taxon>
    </lineage>
</organism>
<accession>Q7MDG8</accession>
<dbReference type="HOGENOM" id="CLU_3190595_0_0_6"/>
<dbReference type="AlphaFoldDB" id="Q7MDG8"/>